<dbReference type="InterPro" id="IPR039353">
    <property type="entry name" value="TF_Adf1"/>
</dbReference>
<feature type="region of interest" description="Disordered" evidence="1">
    <location>
        <begin position="154"/>
        <end position="199"/>
    </location>
</feature>
<dbReference type="EMBL" id="OV121138">
    <property type="protein sequence ID" value="CAH0560403.1"/>
    <property type="molecule type" value="Genomic_DNA"/>
</dbReference>
<keyword evidence="4" id="KW-1185">Reference proteome</keyword>
<dbReference type="PANTHER" id="PTHR12243:SF67">
    <property type="entry name" value="COREPRESSOR OF PANGOLIN, ISOFORM A-RELATED"/>
    <property type="match status" value="1"/>
</dbReference>
<dbReference type="PANTHER" id="PTHR12243">
    <property type="entry name" value="MADF DOMAIN TRANSCRIPTION FACTOR"/>
    <property type="match status" value="1"/>
</dbReference>
<feature type="compositionally biased region" description="Polar residues" evidence="1">
    <location>
        <begin position="162"/>
        <end position="179"/>
    </location>
</feature>
<evidence type="ECO:0000313" key="3">
    <source>
        <dbReference type="EMBL" id="CAH0560403.1"/>
    </source>
</evidence>
<evidence type="ECO:0000259" key="2">
    <source>
        <dbReference type="PROSITE" id="PS51029"/>
    </source>
</evidence>
<evidence type="ECO:0000313" key="4">
    <source>
        <dbReference type="Proteomes" id="UP001154078"/>
    </source>
</evidence>
<evidence type="ECO:0000256" key="1">
    <source>
        <dbReference type="SAM" id="MobiDB-lite"/>
    </source>
</evidence>
<dbReference type="PROSITE" id="PS51029">
    <property type="entry name" value="MADF"/>
    <property type="match status" value="1"/>
</dbReference>
<protein>
    <recommendedName>
        <fullName evidence="2">MADF domain-containing protein</fullName>
    </recommendedName>
</protein>
<accession>A0A9P0B940</accession>
<dbReference type="InterPro" id="IPR006578">
    <property type="entry name" value="MADF-dom"/>
</dbReference>
<organism evidence="3 4">
    <name type="scientific">Brassicogethes aeneus</name>
    <name type="common">Rape pollen beetle</name>
    <name type="synonym">Meligethes aeneus</name>
    <dbReference type="NCBI Taxonomy" id="1431903"/>
    <lineage>
        <taxon>Eukaryota</taxon>
        <taxon>Metazoa</taxon>
        <taxon>Ecdysozoa</taxon>
        <taxon>Arthropoda</taxon>
        <taxon>Hexapoda</taxon>
        <taxon>Insecta</taxon>
        <taxon>Pterygota</taxon>
        <taxon>Neoptera</taxon>
        <taxon>Endopterygota</taxon>
        <taxon>Coleoptera</taxon>
        <taxon>Polyphaga</taxon>
        <taxon>Cucujiformia</taxon>
        <taxon>Nitidulidae</taxon>
        <taxon>Meligethinae</taxon>
        <taxon>Brassicogethes</taxon>
    </lineage>
</organism>
<name>A0A9P0B940_BRAAE</name>
<dbReference type="SMART" id="SM00595">
    <property type="entry name" value="MADF"/>
    <property type="match status" value="1"/>
</dbReference>
<reference evidence="3" key="1">
    <citation type="submission" date="2021-12" db="EMBL/GenBank/DDBJ databases">
        <authorList>
            <person name="King R."/>
        </authorList>
    </citation>
    <scope>NUCLEOTIDE SEQUENCE</scope>
</reference>
<dbReference type="Pfam" id="PF10545">
    <property type="entry name" value="MADF_DNA_bdg"/>
    <property type="match status" value="1"/>
</dbReference>
<proteinExistence type="predicted"/>
<gene>
    <name evidence="3" type="ORF">MELIAE_LOCUS10158</name>
</gene>
<dbReference type="AlphaFoldDB" id="A0A9P0B940"/>
<sequence length="276" mass="31973">MSFDEGFFIDNLESFPCIWDTKLKEHKDKVFVENAWKTIALIMEIPVNECQDLWKSLRAKYVRERKMIKNMPSGSAAYTGFWEHFKRMGFLSSHIQIRRTKGNILKKCHPAGTIAGPSSECVETLVVDDFGSFLNKSTDDDEYNNESQIEDASYELTESEDILQSTEESDTTRPSSSHVTVEEENSLLRRERNKKGFKRKRTVQNPGVDELLETCTNIGQNLKNYIHENNSNESEKDFFFLSLRESFLKIKSEKKKLLLKAKILTMIAEEIDDDDE</sequence>
<dbReference type="OrthoDB" id="6782614at2759"/>
<dbReference type="Proteomes" id="UP001154078">
    <property type="component" value="Chromosome 7"/>
</dbReference>
<feature type="domain" description="MADF" evidence="2">
    <location>
        <begin position="7"/>
        <end position="96"/>
    </location>
</feature>